<accession>A0A9P1E180</accession>
<dbReference type="InterPro" id="IPR021109">
    <property type="entry name" value="Peptidase_aspartic_dom_sf"/>
</dbReference>
<dbReference type="OrthoDB" id="1734867at2759"/>
<comment type="caution">
    <text evidence="3">The sequence shown here is derived from an EMBL/GenBank/DDBJ whole genome shotgun (WGS) entry which is preliminary data.</text>
</comment>
<dbReference type="PANTHER" id="PTHR33889:SF1">
    <property type="entry name" value="OS03G0834800 PROTEIN"/>
    <property type="match status" value="1"/>
</dbReference>
<proteinExistence type="inferred from homology"/>
<dbReference type="InterPro" id="IPR032861">
    <property type="entry name" value="TAXi_N"/>
</dbReference>
<protein>
    <recommendedName>
        <fullName evidence="2">Peptidase A1 domain-containing protein</fullName>
    </recommendedName>
</protein>
<organism evidence="3 4">
    <name type="scientific">Cuscuta europaea</name>
    <name type="common">European dodder</name>
    <dbReference type="NCBI Taxonomy" id="41803"/>
    <lineage>
        <taxon>Eukaryota</taxon>
        <taxon>Viridiplantae</taxon>
        <taxon>Streptophyta</taxon>
        <taxon>Embryophyta</taxon>
        <taxon>Tracheophyta</taxon>
        <taxon>Spermatophyta</taxon>
        <taxon>Magnoliopsida</taxon>
        <taxon>eudicotyledons</taxon>
        <taxon>Gunneridae</taxon>
        <taxon>Pentapetalae</taxon>
        <taxon>asterids</taxon>
        <taxon>lamiids</taxon>
        <taxon>Solanales</taxon>
        <taxon>Convolvulaceae</taxon>
        <taxon>Cuscuteae</taxon>
        <taxon>Cuscuta</taxon>
        <taxon>Cuscuta subgen. Cuscuta</taxon>
    </lineage>
</organism>
<dbReference type="AlphaFoldDB" id="A0A9P1E180"/>
<evidence type="ECO:0000313" key="3">
    <source>
        <dbReference type="EMBL" id="CAH9071111.1"/>
    </source>
</evidence>
<keyword evidence="4" id="KW-1185">Reference proteome</keyword>
<dbReference type="Pfam" id="PF14543">
    <property type="entry name" value="TAXi_N"/>
    <property type="match status" value="1"/>
</dbReference>
<dbReference type="PANTHER" id="PTHR33889">
    <property type="entry name" value="OS04G0681850 PROTEIN"/>
    <property type="match status" value="1"/>
</dbReference>
<evidence type="ECO:0000313" key="4">
    <source>
        <dbReference type="Proteomes" id="UP001152484"/>
    </source>
</evidence>
<evidence type="ECO:0000256" key="1">
    <source>
        <dbReference type="ARBA" id="ARBA00007447"/>
    </source>
</evidence>
<feature type="domain" description="Peptidase A1" evidence="2">
    <location>
        <begin position="27"/>
        <end position="243"/>
    </location>
</feature>
<sequence>MVRHYIQQYSNGAETLPVQGSFDSGIYYTQIKLGTPPKEFRVGIDTGSDGLWVNCASRSVQDPQSNKAAINDVAMAIHKKNLSDAERESIVNIFREKRHRLGGTLQKGFISKTAAAYNVNKKTMSRIWSIARKQIQLQTVINVKSKRWGKKRRPKKEINNTIVSQIPLKQRTNIRRLVKALQMGKTTVHKALKRGELRSHSNAIKPYLTEENKRNRLRRDEGATWKCKFSMALANYDAKSIKP</sequence>
<gene>
    <name evidence="3" type="ORF">CEURO_LOCUS3908</name>
</gene>
<dbReference type="InterPro" id="IPR033121">
    <property type="entry name" value="PEPTIDASE_A1"/>
</dbReference>
<evidence type="ECO:0000259" key="2">
    <source>
        <dbReference type="PROSITE" id="PS51767"/>
    </source>
</evidence>
<comment type="similarity">
    <text evidence="1">Belongs to the peptidase A1 family.</text>
</comment>
<dbReference type="EMBL" id="CAMAPE010000006">
    <property type="protein sequence ID" value="CAH9071111.1"/>
    <property type="molecule type" value="Genomic_DNA"/>
</dbReference>
<dbReference type="Proteomes" id="UP001152484">
    <property type="component" value="Unassembled WGS sequence"/>
</dbReference>
<name>A0A9P1E180_CUSEU</name>
<reference evidence="3" key="1">
    <citation type="submission" date="2022-07" db="EMBL/GenBank/DDBJ databases">
        <authorList>
            <person name="Macas J."/>
            <person name="Novak P."/>
            <person name="Neumann P."/>
        </authorList>
    </citation>
    <scope>NUCLEOTIDE SEQUENCE</scope>
</reference>
<dbReference type="PROSITE" id="PS51767">
    <property type="entry name" value="PEPTIDASE_A1"/>
    <property type="match status" value="1"/>
</dbReference>
<dbReference type="SUPFAM" id="SSF50630">
    <property type="entry name" value="Acid proteases"/>
    <property type="match status" value="1"/>
</dbReference>
<dbReference type="Gene3D" id="2.40.70.10">
    <property type="entry name" value="Acid Proteases"/>
    <property type="match status" value="1"/>
</dbReference>